<dbReference type="InterPro" id="IPR051209">
    <property type="entry name" value="FAD-bind_Monooxygenase_sf"/>
</dbReference>
<evidence type="ECO:0000256" key="1">
    <source>
        <dbReference type="ARBA" id="ARBA00010139"/>
    </source>
</evidence>
<name>A0A4V3XGF8_9APHY</name>
<keyword evidence="2" id="KW-0812">Transmembrane</keyword>
<evidence type="ECO:0000313" key="4">
    <source>
        <dbReference type="Proteomes" id="UP000308730"/>
    </source>
</evidence>
<accession>A0A4V3XGF8</accession>
<dbReference type="SUPFAM" id="SSF51905">
    <property type="entry name" value="FAD/NAD(P)-binding domain"/>
    <property type="match status" value="1"/>
</dbReference>
<keyword evidence="2" id="KW-1133">Transmembrane helix</keyword>
<keyword evidence="4" id="KW-1185">Reference proteome</keyword>
<organism evidence="3 4">
    <name type="scientific">Antrodiella citrinella</name>
    <dbReference type="NCBI Taxonomy" id="2447956"/>
    <lineage>
        <taxon>Eukaryota</taxon>
        <taxon>Fungi</taxon>
        <taxon>Dikarya</taxon>
        <taxon>Basidiomycota</taxon>
        <taxon>Agaricomycotina</taxon>
        <taxon>Agaricomycetes</taxon>
        <taxon>Polyporales</taxon>
        <taxon>Steccherinaceae</taxon>
        <taxon>Antrodiella</taxon>
    </lineage>
</organism>
<dbReference type="EMBL" id="SGPM01000459">
    <property type="protein sequence ID" value="THH21243.1"/>
    <property type="molecule type" value="Genomic_DNA"/>
</dbReference>
<gene>
    <name evidence="3" type="ORF">EUX98_g8427</name>
</gene>
<dbReference type="PANTHER" id="PTHR42877">
    <property type="entry name" value="L-ORNITHINE N(5)-MONOOXYGENASE-RELATED"/>
    <property type="match status" value="1"/>
</dbReference>
<dbReference type="Proteomes" id="UP000308730">
    <property type="component" value="Unassembled WGS sequence"/>
</dbReference>
<evidence type="ECO:0000256" key="2">
    <source>
        <dbReference type="SAM" id="Phobius"/>
    </source>
</evidence>
<comment type="similarity">
    <text evidence="1">Belongs to the FAD-binding monooxygenase family.</text>
</comment>
<evidence type="ECO:0008006" key="5">
    <source>
        <dbReference type="Google" id="ProtNLM"/>
    </source>
</evidence>
<keyword evidence="2" id="KW-0472">Membrane</keyword>
<comment type="caution">
    <text evidence="3">The sequence shown here is derived from an EMBL/GenBank/DDBJ whole genome shotgun (WGS) entry which is preliminary data.</text>
</comment>
<dbReference type="InterPro" id="IPR036188">
    <property type="entry name" value="FAD/NAD-bd_sf"/>
</dbReference>
<protein>
    <recommendedName>
        <fullName evidence="5">Monooxygenase</fullName>
    </recommendedName>
</protein>
<proteinExistence type="inferred from homology"/>
<feature type="transmembrane region" description="Helical" evidence="2">
    <location>
        <begin position="278"/>
        <end position="296"/>
    </location>
</feature>
<dbReference type="Gene3D" id="3.50.50.60">
    <property type="entry name" value="FAD/NAD(P)-binding domain"/>
    <property type="match status" value="1"/>
</dbReference>
<evidence type="ECO:0000313" key="3">
    <source>
        <dbReference type="EMBL" id="THH21243.1"/>
    </source>
</evidence>
<sequence length="317" mass="36823">MRLYRWSIVLERETSYFSIIGGGLNNKRRDEFARVLDKYRQDTAPKEYHDRLKPNYAHCRLEFGCKRFVIDSGYYEALHLPNNDLNFDGIKEVTEKGILTRKGEHFEFDVIISATGFVVDQYPIPIRGSDGITVQQYYREHDGPTAYRGTTIPGFPNFFTVQGPNTATGHGSAVFTQRHRFIRYIVKMLDPVIKGLVSSFEVTHEATDVWNERIQKKLETSVWSGCQSWYRVGHTGKNSALWPGPLIEQWWLLRYPEWTHYHAEGADKWKARQIQRRIWRTAGFASIAAAIVWGYLHPQDVLLVMTQGKDLTFSVFH</sequence>
<dbReference type="PANTHER" id="PTHR42877:SF5">
    <property type="entry name" value="L-ORNITHINE N(5)-MONOOXYGENASE-RELATED"/>
    <property type="match status" value="1"/>
</dbReference>
<reference evidence="3 4" key="1">
    <citation type="submission" date="2019-02" db="EMBL/GenBank/DDBJ databases">
        <title>Genome sequencing of the rare red list fungi Antrodiella citrinella (Flaviporus citrinellus).</title>
        <authorList>
            <person name="Buettner E."/>
            <person name="Kellner H."/>
        </authorList>
    </citation>
    <scope>NUCLEOTIDE SEQUENCE [LARGE SCALE GENOMIC DNA]</scope>
    <source>
        <strain evidence="3 4">DSM 108506</strain>
    </source>
</reference>
<dbReference type="OrthoDB" id="74360at2759"/>
<dbReference type="AlphaFoldDB" id="A0A4V3XGF8"/>